<dbReference type="CDD" id="cd02440">
    <property type="entry name" value="AdoMet_MTases"/>
    <property type="match status" value="1"/>
</dbReference>
<dbReference type="GO" id="GO:0070475">
    <property type="term" value="P:rRNA base methylation"/>
    <property type="evidence" value="ECO:0007669"/>
    <property type="project" value="TreeGrafter"/>
</dbReference>
<keyword evidence="3 6" id="KW-0808">Transferase</keyword>
<dbReference type="Pfam" id="PF05958">
    <property type="entry name" value="tRNA_U5-meth_tr"/>
    <property type="match status" value="1"/>
</dbReference>
<evidence type="ECO:0000256" key="5">
    <source>
        <dbReference type="ARBA" id="ARBA00023014"/>
    </source>
</evidence>
<dbReference type="PANTHER" id="PTHR11061">
    <property type="entry name" value="RNA M5U METHYLTRANSFERASE"/>
    <property type="match status" value="1"/>
</dbReference>
<name>A0A3N1KXC9_9PROT</name>
<keyword evidence="4 6" id="KW-0949">S-adenosyl-L-methionine</keyword>
<dbReference type="InterPro" id="IPR010280">
    <property type="entry name" value="U5_MeTrfase_fam"/>
</dbReference>
<comment type="caution">
    <text evidence="8">The sequence shown here is derived from an EMBL/GenBank/DDBJ whole genome shotgun (WGS) entry which is preliminary data.</text>
</comment>
<keyword evidence="1" id="KW-0479">Metal-binding</keyword>
<evidence type="ECO:0000256" key="2">
    <source>
        <dbReference type="ARBA" id="ARBA00022603"/>
    </source>
</evidence>
<keyword evidence="1" id="KW-0408">Iron</keyword>
<feature type="active site" evidence="7">
    <location>
        <position position="379"/>
    </location>
</feature>
<dbReference type="SUPFAM" id="SSF50249">
    <property type="entry name" value="Nucleic acid-binding proteins"/>
    <property type="match status" value="1"/>
</dbReference>
<evidence type="ECO:0000256" key="1">
    <source>
        <dbReference type="ARBA" id="ARBA00022485"/>
    </source>
</evidence>
<dbReference type="InterPro" id="IPR029063">
    <property type="entry name" value="SAM-dependent_MTases_sf"/>
</dbReference>
<dbReference type="InterPro" id="IPR012340">
    <property type="entry name" value="NA-bd_OB-fold"/>
</dbReference>
<dbReference type="PROSITE" id="PS01230">
    <property type="entry name" value="TRMA_1"/>
    <property type="match status" value="1"/>
</dbReference>
<feature type="active site" description="Nucleophile" evidence="6">
    <location>
        <position position="379"/>
    </location>
</feature>
<dbReference type="AlphaFoldDB" id="A0A3N1KXC9"/>
<comment type="similarity">
    <text evidence="6">Belongs to the class I-like SAM-binding methyltransferase superfamily. RNA M5U methyltransferase family.</text>
</comment>
<keyword evidence="5" id="KW-0411">Iron-sulfur</keyword>
<dbReference type="Gene3D" id="3.40.50.150">
    <property type="entry name" value="Vaccinia Virus protein VP39"/>
    <property type="match status" value="1"/>
</dbReference>
<dbReference type="OrthoDB" id="9804590at2"/>
<protein>
    <submittedName>
        <fullName evidence="8">23S rRNA m(5)U-1939 methyltransferase</fullName>
    </submittedName>
</protein>
<dbReference type="GO" id="GO:0070041">
    <property type="term" value="F:rRNA (uridine-C5-)-methyltransferase activity"/>
    <property type="evidence" value="ECO:0007669"/>
    <property type="project" value="TreeGrafter"/>
</dbReference>
<keyword evidence="1" id="KW-0004">4Fe-4S</keyword>
<dbReference type="PANTHER" id="PTHR11061:SF49">
    <property type="entry name" value="23S RRNA (URACIL(1939)-C(5))-METHYLTRANSFERASE RLMD"/>
    <property type="match status" value="1"/>
</dbReference>
<evidence type="ECO:0000313" key="8">
    <source>
        <dbReference type="EMBL" id="ROP83419.1"/>
    </source>
</evidence>
<evidence type="ECO:0000313" key="9">
    <source>
        <dbReference type="Proteomes" id="UP000278222"/>
    </source>
</evidence>
<accession>A0A3N1KXC9</accession>
<dbReference type="PROSITE" id="PS51687">
    <property type="entry name" value="SAM_MT_RNA_M5U"/>
    <property type="match status" value="1"/>
</dbReference>
<gene>
    <name evidence="8" type="ORF">EDC65_4953</name>
</gene>
<keyword evidence="2 6" id="KW-0489">Methyltransferase</keyword>
<dbReference type="Gene3D" id="2.40.50.1070">
    <property type="match status" value="1"/>
</dbReference>
<organism evidence="8 9">
    <name type="scientific">Stella humosa</name>
    <dbReference type="NCBI Taxonomy" id="94"/>
    <lineage>
        <taxon>Bacteria</taxon>
        <taxon>Pseudomonadati</taxon>
        <taxon>Pseudomonadota</taxon>
        <taxon>Alphaproteobacteria</taxon>
        <taxon>Rhodospirillales</taxon>
        <taxon>Stellaceae</taxon>
        <taxon>Stella</taxon>
    </lineage>
</organism>
<dbReference type="Gene3D" id="2.40.50.140">
    <property type="entry name" value="Nucleic acid-binding proteins"/>
    <property type="match status" value="1"/>
</dbReference>
<feature type="binding site" evidence="6">
    <location>
        <position position="353"/>
    </location>
    <ligand>
        <name>S-adenosyl-L-methionine</name>
        <dbReference type="ChEBI" id="CHEBI:59789"/>
    </ligand>
</feature>
<comment type="caution">
    <text evidence="6">Lacks conserved residue(s) required for the propagation of feature annotation.</text>
</comment>
<proteinExistence type="inferred from homology"/>
<dbReference type="GO" id="GO:0051539">
    <property type="term" value="F:4 iron, 4 sulfur cluster binding"/>
    <property type="evidence" value="ECO:0007669"/>
    <property type="project" value="UniProtKB-KW"/>
</dbReference>
<evidence type="ECO:0000256" key="3">
    <source>
        <dbReference type="ARBA" id="ARBA00022679"/>
    </source>
</evidence>
<evidence type="ECO:0000256" key="7">
    <source>
        <dbReference type="PROSITE-ProRule" id="PRU10015"/>
    </source>
</evidence>
<keyword evidence="9" id="KW-1185">Reference proteome</keyword>
<dbReference type="RefSeq" id="WP_123694635.1">
    <property type="nucleotide sequence ID" value="NZ_AP019700.1"/>
</dbReference>
<evidence type="ECO:0000256" key="4">
    <source>
        <dbReference type="ARBA" id="ARBA00022691"/>
    </source>
</evidence>
<dbReference type="SUPFAM" id="SSF53335">
    <property type="entry name" value="S-adenosyl-L-methionine-dependent methyltransferases"/>
    <property type="match status" value="1"/>
</dbReference>
<reference evidence="8 9" key="1">
    <citation type="submission" date="2018-11" db="EMBL/GenBank/DDBJ databases">
        <title>Genomic Encyclopedia of Type Strains, Phase IV (KMG-IV): sequencing the most valuable type-strain genomes for metagenomic binning, comparative biology and taxonomic classification.</title>
        <authorList>
            <person name="Goeker M."/>
        </authorList>
    </citation>
    <scope>NUCLEOTIDE SEQUENCE [LARGE SCALE GENOMIC DNA]</scope>
    <source>
        <strain evidence="8 9">DSM 5900</strain>
    </source>
</reference>
<feature type="binding site" evidence="6">
    <location>
        <position position="257"/>
    </location>
    <ligand>
        <name>S-adenosyl-L-methionine</name>
        <dbReference type="ChEBI" id="CHEBI:59789"/>
    </ligand>
</feature>
<feature type="binding site" evidence="6">
    <location>
        <position position="305"/>
    </location>
    <ligand>
        <name>S-adenosyl-L-methionine</name>
        <dbReference type="ChEBI" id="CHEBI:59789"/>
    </ligand>
</feature>
<dbReference type="InterPro" id="IPR030390">
    <property type="entry name" value="MeTrfase_TrmA_AS"/>
</dbReference>
<dbReference type="EMBL" id="RJKX01000017">
    <property type="protein sequence ID" value="ROP83419.1"/>
    <property type="molecule type" value="Genomic_DNA"/>
</dbReference>
<dbReference type="Proteomes" id="UP000278222">
    <property type="component" value="Unassembled WGS sequence"/>
</dbReference>
<evidence type="ECO:0000256" key="6">
    <source>
        <dbReference type="PROSITE-ProRule" id="PRU01024"/>
    </source>
</evidence>
<sequence length="423" mass="44142">MNETMTVTALGSGGDGLAEAGADRLYIPFAAPGDRLLVARERKAGDGWRARIVERLADGPDRTAPACRHFGECGGCVVQHIAAPAYQAWKRARVVEAFAREGLDPGVIAPLVPAEPGDRRRLRLAVQPAGGRLLVGFNAAGSDRIVPISECPVAAPELVAILPALARGLAAIWPRRHAGDVALTLTEGGIDLLLVVPGTFGAPARTALARLAEDLDLARLSVAPDDRTAPEPVAIRRAPRVRFGGIAVTPPPGGFLQAGMRSEAVLSALVAEAVPAGATVADLHAGCGTFALAVAGKARRVLAFDRDAPALEALLAGARAGGVGNRVTVERRDLDRRPPTLAEMRTWTAAILDPPRAGAAALADALARSAVPRVVYVSCNPVTFARDAARLVAGGLRLEQATPVDQFLWSPHVELVAVFRRPA</sequence>